<feature type="transmembrane region" description="Helical" evidence="1">
    <location>
        <begin position="9"/>
        <end position="28"/>
    </location>
</feature>
<keyword evidence="3" id="KW-1185">Reference proteome</keyword>
<evidence type="ECO:0000313" key="3">
    <source>
        <dbReference type="Proteomes" id="UP000008144"/>
    </source>
</evidence>
<organism evidence="2 3">
    <name type="scientific">Ciona intestinalis</name>
    <name type="common">Transparent sea squirt</name>
    <name type="synonym">Ascidia intestinalis</name>
    <dbReference type="NCBI Taxonomy" id="7719"/>
    <lineage>
        <taxon>Eukaryota</taxon>
        <taxon>Metazoa</taxon>
        <taxon>Chordata</taxon>
        <taxon>Tunicata</taxon>
        <taxon>Ascidiacea</taxon>
        <taxon>Phlebobranchia</taxon>
        <taxon>Cionidae</taxon>
        <taxon>Ciona</taxon>
    </lineage>
</organism>
<proteinExistence type="predicted"/>
<keyword evidence="1" id="KW-0812">Transmembrane</keyword>
<dbReference type="Proteomes" id="UP000008144">
    <property type="component" value="Unassembled WGS sequence"/>
</dbReference>
<dbReference type="AlphaFoldDB" id="H2XXF8"/>
<dbReference type="HOGENOM" id="CLU_3013481_0_0_1"/>
<evidence type="ECO:0000256" key="1">
    <source>
        <dbReference type="SAM" id="Phobius"/>
    </source>
</evidence>
<reference evidence="2" key="2">
    <citation type="submission" date="2025-08" db="UniProtKB">
        <authorList>
            <consortium name="Ensembl"/>
        </authorList>
    </citation>
    <scope>IDENTIFICATION</scope>
</reference>
<evidence type="ECO:0000313" key="2">
    <source>
        <dbReference type="Ensembl" id="ENSCINP00000034342.1"/>
    </source>
</evidence>
<reference evidence="2" key="3">
    <citation type="submission" date="2025-09" db="UniProtKB">
        <authorList>
            <consortium name="Ensembl"/>
        </authorList>
    </citation>
    <scope>IDENTIFICATION</scope>
</reference>
<dbReference type="Ensembl" id="ENSCINT00000031502.1">
    <property type="protein sequence ID" value="ENSCINP00000034342.1"/>
    <property type="gene ID" value="ENSCING00000023772.1"/>
</dbReference>
<dbReference type="InParanoid" id="H2XXF8"/>
<sequence>MVTLSDPKFIIPSFFKIIFVFISFWLGIAQTKLKLSVLFLVMRTSPGTSYSRVSIS</sequence>
<keyword evidence="1" id="KW-0472">Membrane</keyword>
<keyword evidence="1" id="KW-1133">Transmembrane helix</keyword>
<name>H2XXF8_CIOIN</name>
<reference evidence="3" key="1">
    <citation type="journal article" date="2002" name="Science">
        <title>The draft genome of Ciona intestinalis: insights into chordate and vertebrate origins.</title>
        <authorList>
            <person name="Dehal P."/>
            <person name="Satou Y."/>
            <person name="Campbell R.K."/>
            <person name="Chapman J."/>
            <person name="Degnan B."/>
            <person name="De Tomaso A."/>
            <person name="Davidson B."/>
            <person name="Di Gregorio A."/>
            <person name="Gelpke M."/>
            <person name="Goodstein D.M."/>
            <person name="Harafuji N."/>
            <person name="Hastings K.E."/>
            <person name="Ho I."/>
            <person name="Hotta K."/>
            <person name="Huang W."/>
            <person name="Kawashima T."/>
            <person name="Lemaire P."/>
            <person name="Martinez D."/>
            <person name="Meinertzhagen I.A."/>
            <person name="Necula S."/>
            <person name="Nonaka M."/>
            <person name="Putnam N."/>
            <person name="Rash S."/>
            <person name="Saiga H."/>
            <person name="Satake M."/>
            <person name="Terry A."/>
            <person name="Yamada L."/>
            <person name="Wang H.G."/>
            <person name="Awazu S."/>
            <person name="Azumi K."/>
            <person name="Boore J."/>
            <person name="Branno M."/>
            <person name="Chin-Bow S."/>
            <person name="DeSantis R."/>
            <person name="Doyle S."/>
            <person name="Francino P."/>
            <person name="Keys D.N."/>
            <person name="Haga S."/>
            <person name="Hayashi H."/>
            <person name="Hino K."/>
            <person name="Imai K.S."/>
            <person name="Inaba K."/>
            <person name="Kano S."/>
            <person name="Kobayashi K."/>
            <person name="Kobayashi M."/>
            <person name="Lee B.I."/>
            <person name="Makabe K.W."/>
            <person name="Manohar C."/>
            <person name="Matassi G."/>
            <person name="Medina M."/>
            <person name="Mochizuki Y."/>
            <person name="Mount S."/>
            <person name="Morishita T."/>
            <person name="Miura S."/>
            <person name="Nakayama A."/>
            <person name="Nishizaka S."/>
            <person name="Nomoto H."/>
            <person name="Ohta F."/>
            <person name="Oishi K."/>
            <person name="Rigoutsos I."/>
            <person name="Sano M."/>
            <person name="Sasaki A."/>
            <person name="Sasakura Y."/>
            <person name="Shoguchi E."/>
            <person name="Shin-i T."/>
            <person name="Spagnuolo A."/>
            <person name="Stainier D."/>
            <person name="Suzuki M.M."/>
            <person name="Tassy O."/>
            <person name="Takatori N."/>
            <person name="Tokuoka M."/>
            <person name="Yagi K."/>
            <person name="Yoshizaki F."/>
            <person name="Wada S."/>
            <person name="Zhang C."/>
            <person name="Hyatt P.D."/>
            <person name="Larimer F."/>
            <person name="Detter C."/>
            <person name="Doggett N."/>
            <person name="Glavina T."/>
            <person name="Hawkins T."/>
            <person name="Richardson P."/>
            <person name="Lucas S."/>
            <person name="Kohara Y."/>
            <person name="Levine M."/>
            <person name="Satoh N."/>
            <person name="Rokhsar D.S."/>
        </authorList>
    </citation>
    <scope>NUCLEOTIDE SEQUENCE [LARGE SCALE GENOMIC DNA]</scope>
</reference>
<protein>
    <submittedName>
        <fullName evidence="2">Uncharacterized protein</fullName>
    </submittedName>
</protein>
<accession>H2XXF8</accession>